<reference evidence="2 3" key="1">
    <citation type="journal article" date="2021" name="ISME Commun">
        <title>Automated analysis of genomic sequences facilitates high-throughput and comprehensive description of bacteria.</title>
        <authorList>
            <person name="Hitch T.C.A."/>
        </authorList>
    </citation>
    <scope>NUCLEOTIDE SEQUENCE [LARGE SCALE GENOMIC DNA]</scope>
    <source>
        <strain evidence="2 3">Sanger_19</strain>
    </source>
</reference>
<keyword evidence="1" id="KW-0472">Membrane</keyword>
<evidence type="ECO:0000256" key="1">
    <source>
        <dbReference type="SAM" id="Phobius"/>
    </source>
</evidence>
<dbReference type="EMBL" id="JAOQKI010000003">
    <property type="protein sequence ID" value="MCU6716294.1"/>
    <property type="molecule type" value="Genomic_DNA"/>
</dbReference>
<gene>
    <name evidence="2" type="ORF">OCV43_03260</name>
</gene>
<accession>A0ABT2SB71</accession>
<dbReference type="RefSeq" id="WP_262623407.1">
    <property type="nucleotide sequence ID" value="NZ_JAOQKI010000003.1"/>
</dbReference>
<keyword evidence="1" id="KW-1133">Transmembrane helix</keyword>
<sequence length="290" mass="34489">MLVQIGNWLYQNAMAIFISAIASLLISKRYYDKANRESVLMMVIFPIVKLLNEKYYTRNDYEALFEINSSYAVKYLRKKERNKLLELLSAYRDVCKYSKENADTSCIMAYYNYKLKEKGINPKPCAITDDDGEVVADDFPPDYNYLQDYVYKIVSSFDFIESPEECTIKIADAFKCYTEKYYTGEEITYFKDYSIEKVIELSEISKKWNDKFRRADKSKEEFLNLPICKKVKNIIDESSVNKYVNRKIDEKEYNYKEYEQRRIRDNMILEDVKKANELGSISRYSEEQIQ</sequence>
<name>A0ABT2SB71_9FIRM</name>
<feature type="transmembrane region" description="Helical" evidence="1">
    <location>
        <begin position="12"/>
        <end position="31"/>
    </location>
</feature>
<evidence type="ECO:0000313" key="2">
    <source>
        <dbReference type="EMBL" id="MCU6716294.1"/>
    </source>
</evidence>
<proteinExistence type="predicted"/>
<comment type="caution">
    <text evidence="2">The sequence shown here is derived from an EMBL/GenBank/DDBJ whole genome shotgun (WGS) entry which is preliminary data.</text>
</comment>
<evidence type="ECO:0000313" key="3">
    <source>
        <dbReference type="Proteomes" id="UP001209666"/>
    </source>
</evidence>
<keyword evidence="3" id="KW-1185">Reference proteome</keyword>
<organism evidence="2 3">
    <name type="scientific">Roseburia amylophila</name>
    <dbReference type="NCBI Taxonomy" id="2981794"/>
    <lineage>
        <taxon>Bacteria</taxon>
        <taxon>Bacillati</taxon>
        <taxon>Bacillota</taxon>
        <taxon>Clostridia</taxon>
        <taxon>Lachnospirales</taxon>
        <taxon>Lachnospiraceae</taxon>
        <taxon>Roseburia</taxon>
    </lineage>
</organism>
<dbReference type="Proteomes" id="UP001209666">
    <property type="component" value="Unassembled WGS sequence"/>
</dbReference>
<keyword evidence="1" id="KW-0812">Transmembrane</keyword>
<protein>
    <submittedName>
        <fullName evidence="2">Uncharacterized protein</fullName>
    </submittedName>
</protein>